<dbReference type="GO" id="GO:0004065">
    <property type="term" value="F:arylsulfatase activity"/>
    <property type="evidence" value="ECO:0007669"/>
    <property type="project" value="TreeGrafter"/>
</dbReference>
<feature type="region of interest" description="Disordered" evidence="4">
    <location>
        <begin position="1451"/>
        <end position="1471"/>
    </location>
</feature>
<feature type="domain" description="Sulfatase N-terminal" evidence="5">
    <location>
        <begin position="160"/>
        <end position="262"/>
    </location>
</feature>
<dbReference type="InterPro" id="IPR000917">
    <property type="entry name" value="Sulfatase_N"/>
</dbReference>
<dbReference type="EMBL" id="FN653020">
    <property type="protein sequence ID" value="CBY23264.1"/>
    <property type="molecule type" value="Genomic_DNA"/>
</dbReference>
<feature type="compositionally biased region" description="Basic and acidic residues" evidence="4">
    <location>
        <begin position="1309"/>
        <end position="1331"/>
    </location>
</feature>
<feature type="region of interest" description="Disordered" evidence="4">
    <location>
        <begin position="1293"/>
        <end position="1334"/>
    </location>
</feature>
<sequence>MKGSYVPLLASFASSANSESANKWATADFADQKGAVHVPNNRWGGNSVENVNYEPRKEKSPTDLKFFVKSQPGNAFFAPDKFEAADWVERFSEEFDTNEVGTNFTDADGNKIYKREMNVFNTDYWEFAQTETERENNWKRGVNSCGKHRELGQQEDVNCPNVVVINTDDMSWADLSVNNPSKLIPTPNLDRLVSKGINFRDGHSCTARCAPSRYCLMTGRHSWRRGDYHYKPMYLEHGRKIIPQMFKRAGYRTYLVGKAQPTEAKITKIFAIDHYTECRVTNSNNEEFADEEANEERRRKRRETADFQRLVFNGGSYNPAVNDFMYMDIGEDGVAMDNTAQRVCWFGADVLLRNECEESWRCLPKRFNQAVYESCINDCLAGSIQAGLDERYAQIQATSCPSRQGFCDPSNTDYKNFALQEGVLKWGYDTGFNSFSYCCYPGAAFFRDDYNIEALRSYGIYVDIRDDAHMYNDNLRIRDDWISKNMQYIIGRSGLFKHFQGESFRPWSGHDYEKPDRYTGLTVERTTGAACSDLSEENMCSEPETVCQCDWFDAVEDTLRTAESIRPSNLVQFFNDDTFKDILQALEASFFTMTRNETVALNKFQFVERIVVEDNSLLSTRGRTEQDIADDMVNVMGPWPDHDGGEFVKIDPTFTVKFFKDYAARGKTSQEKNARRADVESYIMDLVKNMLNRIDLIRDIELACDDRRRRDTSANLRPQAQSGDTSFNPAIAMKLVVRGNIKSMDQEIINPNLNATEFQQLRENYEFSSNMYKFIYSADSADIIEAPYGAEGKPRHFHSKAEAKDFVDRVADAFLQYQGILPEGEPNPENGQLTYTNDQRARFKLWEWAHTKKYGGYGFNAPRTQPSFDSREVMKNFHEEASKNFVEAKHHIAERNQPFFMYLAFRAPHRPFSHIEEYDYARPGGFIGKAGEQLREFDDRIGMLMKTLEDLNIADNTFVMFTSDNGPDGSGFANQDFQGHVRFGTLRGKKASVFEGGHRVPFLVWWPKGTDKSIWGSNYDLPVGQLDLFSTFADMIKYPLPSADKCTYAYDTTQPPIKTNRENRSLAEIKREKAWVHAEAAKFPDLIVNDANAFWSIETLRIKCTSSSSADCPCDNWTNESNPDYNQETTDICYHRTVTAWKAHDLGTCHCKPLQKDCPDGYCFSRILPGSTKEDMTEITGGRHAINKLFYRENGDYVGPWDSMSADEQRDFRRGLESVHMYHQFLTLEEKTGLVLGFDGCMAEDSHSFLDAFKASDESKNTGKFHRRPAEIFGGKLGDISLRMGRYKLVRWNPPKDRRTGPNAQHLRPNNEAEWPRDPEGGKNDKAKPDNWQDADMYQKCSWAPVWTEDMENPYLSNLVMERKNIAKNHTDNQRWMCQKDHFYELWDLNINPGERQLCNSEYNEDVWESMREAGSFQATDNPREDGFDVFMRGLGGNTIDTDHLYGLKLQDGKPEKHPDPHGIGSGKESTPVPDYATDCCLVDYGNIEDQPCKNSETDICEKPRNEPIDNAAEIILLNAKKAAQWMEKRDNVIELLKTFPEDFKDNFAAIDREARIDYWTKKFDEAMAVYESHFDPLVSESTELKENRRLYMASSRKFENLPIFEEVDGECFKFVALRVQRIIRGEPKIFDARLNDILASEDFTVACTRSIQDFARNEDGSYRMWFNVKFSRFLFPKSTSLKDYSMEYFQQLAECDDTSCILAILDNMMDVEHRHDANNNMFMERDEIIEQTNKRVLIKSKIRTEDLYEPYCPGGCIRSANCKCPEIPANERRRKRRDTSPNPMSSSAIIPRANSKSVLRRTARAALPPMNNAYYLKAEHFLWVMDKFEPKLSTFKAWAAENYEQGYRCSESPLIHPSKFGRADITDIRGRFCKPKAESDTLKCKVAEHSGSVGNGFKIVASASDALRFPGSEESIEIKGFGRYAKFAKCMADVMLEIEGAAHYPELDEKLKATAGQEDQALWRQEAKDENYQFSGLRSGLNPRSLQSKASNVRRVDSSSPFMANEPEGVQSQYLHGGGSRYIQPNNDDYYVNGCLKYLEEFDLPSAYTVPGSNIPGSQQEEHTVNSILNTENAGDGPGSLDYDMDGSLLGYYPLVQMKRLDGKCVMVPRWLPEREANFVKYGIVECM</sequence>
<protein>
    <recommendedName>
        <fullName evidence="5">Sulfatase N-terminal domain-containing protein</fullName>
    </recommendedName>
</protein>
<accession>E4X0G5</accession>
<reference evidence="6" key="1">
    <citation type="journal article" date="2010" name="Science">
        <title>Plasticity of animal genome architecture unmasked by rapid evolution of a pelagic tunicate.</title>
        <authorList>
            <person name="Denoeud F."/>
            <person name="Henriet S."/>
            <person name="Mungpakdee S."/>
            <person name="Aury J.M."/>
            <person name="Da Silva C."/>
            <person name="Brinkmann H."/>
            <person name="Mikhaleva J."/>
            <person name="Olsen L.C."/>
            <person name="Jubin C."/>
            <person name="Canestro C."/>
            <person name="Bouquet J.M."/>
            <person name="Danks G."/>
            <person name="Poulain J."/>
            <person name="Campsteijn C."/>
            <person name="Adamski M."/>
            <person name="Cross I."/>
            <person name="Yadetie F."/>
            <person name="Muffato M."/>
            <person name="Louis A."/>
            <person name="Butcher S."/>
            <person name="Tsagkogeorga G."/>
            <person name="Konrad A."/>
            <person name="Singh S."/>
            <person name="Jensen M.F."/>
            <person name="Cong E.H."/>
            <person name="Eikeseth-Otteraa H."/>
            <person name="Noel B."/>
            <person name="Anthouard V."/>
            <person name="Porcel B.M."/>
            <person name="Kachouri-Lafond R."/>
            <person name="Nishino A."/>
            <person name="Ugolini M."/>
            <person name="Chourrout P."/>
            <person name="Nishida H."/>
            <person name="Aasland R."/>
            <person name="Huzurbazar S."/>
            <person name="Westhof E."/>
            <person name="Delsuc F."/>
            <person name="Lehrach H."/>
            <person name="Reinhardt R."/>
            <person name="Weissenbach J."/>
            <person name="Roy S.W."/>
            <person name="Artiguenave F."/>
            <person name="Postlethwait J.H."/>
            <person name="Manak J.R."/>
            <person name="Thompson E.M."/>
            <person name="Jaillon O."/>
            <person name="Du Pasquier L."/>
            <person name="Boudinot P."/>
            <person name="Liberles D.A."/>
            <person name="Volff J.N."/>
            <person name="Philippe H."/>
            <person name="Lenhard B."/>
            <person name="Roest Crollius H."/>
            <person name="Wincker P."/>
            <person name="Chourrout D."/>
        </authorList>
    </citation>
    <scope>NUCLEOTIDE SEQUENCE [LARGE SCALE GENOMIC DNA]</scope>
</reference>
<evidence type="ECO:0000313" key="6">
    <source>
        <dbReference type="EMBL" id="CBY23264.1"/>
    </source>
</evidence>
<feature type="region of interest" description="Disordered" evidence="4">
    <location>
        <begin position="1772"/>
        <end position="1792"/>
    </location>
</feature>
<dbReference type="Pfam" id="PF00884">
    <property type="entry name" value="Sulfatase"/>
    <property type="match status" value="2"/>
</dbReference>
<evidence type="ECO:0000259" key="5">
    <source>
        <dbReference type="Pfam" id="PF00884"/>
    </source>
</evidence>
<evidence type="ECO:0000256" key="4">
    <source>
        <dbReference type="SAM" id="MobiDB-lite"/>
    </source>
</evidence>
<organism evidence="6">
    <name type="scientific">Oikopleura dioica</name>
    <name type="common">Tunicate</name>
    <dbReference type="NCBI Taxonomy" id="34765"/>
    <lineage>
        <taxon>Eukaryota</taxon>
        <taxon>Metazoa</taxon>
        <taxon>Chordata</taxon>
        <taxon>Tunicata</taxon>
        <taxon>Appendicularia</taxon>
        <taxon>Copelata</taxon>
        <taxon>Oikopleuridae</taxon>
        <taxon>Oikopleura</taxon>
    </lineage>
</organism>
<evidence type="ECO:0000256" key="3">
    <source>
        <dbReference type="ARBA" id="ARBA00022801"/>
    </source>
</evidence>
<gene>
    <name evidence="6" type="ORF">GSOID_T00015199001</name>
</gene>
<dbReference type="InParanoid" id="E4X0G5"/>
<dbReference type="InterPro" id="IPR050738">
    <property type="entry name" value="Sulfatase"/>
</dbReference>
<dbReference type="Gene3D" id="3.40.720.10">
    <property type="entry name" value="Alkaline Phosphatase, subunit A"/>
    <property type="match status" value="2"/>
</dbReference>
<dbReference type="SUPFAM" id="SSF53649">
    <property type="entry name" value="Alkaline phosphatase-like"/>
    <property type="match status" value="2"/>
</dbReference>
<dbReference type="PANTHER" id="PTHR42693">
    <property type="entry name" value="ARYLSULFATASE FAMILY MEMBER"/>
    <property type="match status" value="1"/>
</dbReference>
<comment type="similarity">
    <text evidence="2">Belongs to the sulfatase family.</text>
</comment>
<name>E4X0G5_OIKDI</name>
<evidence type="ECO:0000313" key="7">
    <source>
        <dbReference type="Proteomes" id="UP000001307"/>
    </source>
</evidence>
<feature type="domain" description="Sulfatase N-terminal" evidence="5">
    <location>
        <begin position="879"/>
        <end position="1035"/>
    </location>
</feature>
<keyword evidence="7" id="KW-1185">Reference proteome</keyword>
<dbReference type="OrthoDB" id="10012954at2759"/>
<feature type="compositionally biased region" description="Basic and acidic residues" evidence="4">
    <location>
        <begin position="1451"/>
        <end position="1461"/>
    </location>
</feature>
<keyword evidence="3" id="KW-0378">Hydrolase</keyword>
<dbReference type="InterPro" id="IPR017850">
    <property type="entry name" value="Alkaline_phosphatase_core_sf"/>
</dbReference>
<comment type="cofactor">
    <cofactor evidence="1">
        <name>Ca(2+)</name>
        <dbReference type="ChEBI" id="CHEBI:29108"/>
    </cofactor>
</comment>
<dbReference type="PANTHER" id="PTHR42693:SF53">
    <property type="entry name" value="ENDO-4-O-SULFATASE"/>
    <property type="match status" value="1"/>
</dbReference>
<evidence type="ECO:0000256" key="1">
    <source>
        <dbReference type="ARBA" id="ARBA00001913"/>
    </source>
</evidence>
<proteinExistence type="inferred from homology"/>
<dbReference type="Proteomes" id="UP000001307">
    <property type="component" value="Unassembled WGS sequence"/>
</dbReference>
<evidence type="ECO:0000256" key="2">
    <source>
        <dbReference type="ARBA" id="ARBA00008779"/>
    </source>
</evidence>